<proteinExistence type="predicted"/>
<dbReference type="EMBL" id="FRAU01000005">
    <property type="protein sequence ID" value="SHK73291.1"/>
    <property type="molecule type" value="Genomic_DNA"/>
</dbReference>
<evidence type="ECO:0000313" key="2">
    <source>
        <dbReference type="Proteomes" id="UP000185812"/>
    </source>
</evidence>
<dbReference type="RefSeq" id="WP_084660569.1">
    <property type="nucleotide sequence ID" value="NZ_FRAU01000005.1"/>
</dbReference>
<protein>
    <submittedName>
        <fullName evidence="1">Uncharacterized protein</fullName>
    </submittedName>
</protein>
<keyword evidence="2" id="KW-1185">Reference proteome</keyword>
<dbReference type="Proteomes" id="UP000185812">
    <property type="component" value="Unassembled WGS sequence"/>
</dbReference>
<reference evidence="2" key="1">
    <citation type="submission" date="2016-11" db="EMBL/GenBank/DDBJ databases">
        <authorList>
            <person name="Varghese N."/>
            <person name="Submissions S."/>
        </authorList>
    </citation>
    <scope>NUCLEOTIDE SEQUENCE [LARGE SCALE GENOMIC DNA]</scope>
    <source>
        <strain evidence="2">DSM 22212</strain>
    </source>
</reference>
<sequence>MSRTLEQLCQHLARQIGPTLLHRFHQMGWTTATLRDAEAFVTKIVTEAWRTPKEQYERTIAACVNHVLEPVLKLHKRSRTNIALEVLPR</sequence>
<name>A0A1M6UVX7_9BACT</name>
<dbReference type="OrthoDB" id="9888480at2"/>
<organism evidence="1 2">
    <name type="scientific">Rhodothermus profundi</name>
    <dbReference type="NCBI Taxonomy" id="633813"/>
    <lineage>
        <taxon>Bacteria</taxon>
        <taxon>Pseudomonadati</taxon>
        <taxon>Rhodothermota</taxon>
        <taxon>Rhodothermia</taxon>
        <taxon>Rhodothermales</taxon>
        <taxon>Rhodothermaceae</taxon>
        <taxon>Rhodothermus</taxon>
    </lineage>
</organism>
<accession>A0A1M6UVX7</accession>
<gene>
    <name evidence="1" type="ORF">SAMN04488087_1885</name>
</gene>
<evidence type="ECO:0000313" key="1">
    <source>
        <dbReference type="EMBL" id="SHK73291.1"/>
    </source>
</evidence>
<dbReference type="AlphaFoldDB" id="A0A1M6UVX7"/>